<dbReference type="NCBIfam" id="NF033563">
    <property type="entry name" value="transpos_IS30"/>
    <property type="match status" value="1"/>
</dbReference>
<dbReference type="PANTHER" id="PTHR10948">
    <property type="entry name" value="TRANSPOSASE"/>
    <property type="match status" value="1"/>
</dbReference>
<dbReference type="InterPro" id="IPR001584">
    <property type="entry name" value="Integrase_cat-core"/>
</dbReference>
<dbReference type="InterPro" id="IPR012337">
    <property type="entry name" value="RNaseH-like_sf"/>
</dbReference>
<dbReference type="GO" id="GO:0004803">
    <property type="term" value="F:transposase activity"/>
    <property type="evidence" value="ECO:0007669"/>
    <property type="project" value="TreeGrafter"/>
</dbReference>
<evidence type="ECO:0000313" key="2">
    <source>
        <dbReference type="EMBL" id="OGY21356.1"/>
    </source>
</evidence>
<dbReference type="InterPro" id="IPR036397">
    <property type="entry name" value="RNaseH_sf"/>
</dbReference>
<feature type="domain" description="Integrase catalytic" evidence="1">
    <location>
        <begin position="83"/>
        <end position="243"/>
    </location>
</feature>
<sequence length="251" mass="30096">MYAYVIKHLRGGWSPEQIAGRLRVKHPNDHAWHICHETIYRFIYHQHNHPHRWWEYLRRKQTRRRRKLGRKAQRVRIPDRVSIHERPAVVNRRTELGHLEGDTLVGKNRASGLHTAYERFASLIRFERMKRLTAQESIRAQRMIYQSLPAQARQTTTLDNGSEHVNHAQLRPFITTYFADPYSAYQRGGNENANLWLRYYFPKGTDFNEVSDEELKAVEWELNHRPRKRLQYKTPMEVFTEQLPTRGRDCS</sequence>
<comment type="caution">
    <text evidence="2">The sequence shown here is derived from an EMBL/GenBank/DDBJ whole genome shotgun (WGS) entry which is preliminary data.</text>
</comment>
<gene>
    <name evidence="2" type="ORF">A3A65_05320</name>
</gene>
<protein>
    <recommendedName>
        <fullName evidence="1">Integrase catalytic domain-containing protein</fullName>
    </recommendedName>
</protein>
<dbReference type="AlphaFoldDB" id="A0A1G1W108"/>
<reference evidence="2 3" key="1">
    <citation type="journal article" date="2016" name="Nat. Commun.">
        <title>Thousands of microbial genomes shed light on interconnected biogeochemical processes in an aquifer system.</title>
        <authorList>
            <person name="Anantharaman K."/>
            <person name="Brown C.T."/>
            <person name="Hug L.A."/>
            <person name="Sharon I."/>
            <person name="Castelle C.J."/>
            <person name="Probst A.J."/>
            <person name="Thomas B.C."/>
            <person name="Singh A."/>
            <person name="Wilkins M.J."/>
            <person name="Karaoz U."/>
            <person name="Brodie E.L."/>
            <person name="Williams K.H."/>
            <person name="Hubbard S.S."/>
            <person name="Banfield J.F."/>
        </authorList>
    </citation>
    <scope>NUCLEOTIDE SEQUENCE [LARGE SCALE GENOMIC DNA]</scope>
</reference>
<dbReference type="SUPFAM" id="SSF53098">
    <property type="entry name" value="Ribonuclease H-like"/>
    <property type="match status" value="1"/>
</dbReference>
<dbReference type="PANTHER" id="PTHR10948:SF23">
    <property type="entry name" value="TRANSPOSASE INSI FOR INSERTION SEQUENCE ELEMENT IS30A-RELATED"/>
    <property type="match status" value="1"/>
</dbReference>
<dbReference type="GO" id="GO:0003676">
    <property type="term" value="F:nucleic acid binding"/>
    <property type="evidence" value="ECO:0007669"/>
    <property type="project" value="InterPro"/>
</dbReference>
<evidence type="ECO:0000259" key="1">
    <source>
        <dbReference type="PROSITE" id="PS50994"/>
    </source>
</evidence>
<dbReference type="GO" id="GO:0015074">
    <property type="term" value="P:DNA integration"/>
    <property type="evidence" value="ECO:0007669"/>
    <property type="project" value="InterPro"/>
</dbReference>
<accession>A0A1G1W108</accession>
<name>A0A1G1W108_9BACT</name>
<dbReference type="PROSITE" id="PS50994">
    <property type="entry name" value="INTEGRASE"/>
    <property type="match status" value="1"/>
</dbReference>
<organism evidence="2 3">
    <name type="scientific">Candidatus Chisholmbacteria bacterium RIFCSPLOWO2_01_FULL_49_14</name>
    <dbReference type="NCBI Taxonomy" id="1797593"/>
    <lineage>
        <taxon>Bacteria</taxon>
        <taxon>Candidatus Chisholmiibacteriota</taxon>
    </lineage>
</organism>
<dbReference type="EMBL" id="MHCL01000013">
    <property type="protein sequence ID" value="OGY21356.1"/>
    <property type="molecule type" value="Genomic_DNA"/>
</dbReference>
<proteinExistence type="predicted"/>
<dbReference type="Proteomes" id="UP000176723">
    <property type="component" value="Unassembled WGS sequence"/>
</dbReference>
<dbReference type="InterPro" id="IPR053392">
    <property type="entry name" value="Transposase_IS30-like"/>
</dbReference>
<dbReference type="STRING" id="1797593.A3A65_05320"/>
<dbReference type="GO" id="GO:0005829">
    <property type="term" value="C:cytosol"/>
    <property type="evidence" value="ECO:0007669"/>
    <property type="project" value="TreeGrafter"/>
</dbReference>
<dbReference type="InterPro" id="IPR051917">
    <property type="entry name" value="Transposase-Integrase"/>
</dbReference>
<dbReference type="Gene3D" id="3.30.420.10">
    <property type="entry name" value="Ribonuclease H-like superfamily/Ribonuclease H"/>
    <property type="match status" value="1"/>
</dbReference>
<dbReference type="GO" id="GO:0032196">
    <property type="term" value="P:transposition"/>
    <property type="evidence" value="ECO:0007669"/>
    <property type="project" value="TreeGrafter"/>
</dbReference>
<evidence type="ECO:0000313" key="3">
    <source>
        <dbReference type="Proteomes" id="UP000176723"/>
    </source>
</evidence>